<evidence type="ECO:0000256" key="1">
    <source>
        <dbReference type="SAM" id="MobiDB-lite"/>
    </source>
</evidence>
<proteinExistence type="predicted"/>
<dbReference type="EMBL" id="GL379815">
    <property type="protein sequence ID" value="EGT45275.1"/>
    <property type="molecule type" value="Genomic_DNA"/>
</dbReference>
<dbReference type="AlphaFoldDB" id="G0MVU9"/>
<dbReference type="OrthoDB" id="5909571at2759"/>
<organism evidence="4">
    <name type="scientific">Caenorhabditis brenneri</name>
    <name type="common">Nematode worm</name>
    <dbReference type="NCBI Taxonomy" id="135651"/>
    <lineage>
        <taxon>Eukaryota</taxon>
        <taxon>Metazoa</taxon>
        <taxon>Ecdysozoa</taxon>
        <taxon>Nematoda</taxon>
        <taxon>Chromadorea</taxon>
        <taxon>Rhabditida</taxon>
        <taxon>Rhabditina</taxon>
        <taxon>Rhabditomorpha</taxon>
        <taxon>Rhabditoidea</taxon>
        <taxon>Rhabditidae</taxon>
        <taxon>Peloderinae</taxon>
        <taxon>Caenorhabditis</taxon>
    </lineage>
</organism>
<dbReference type="FunCoup" id="G0MVU9">
    <property type="interactions" value="432"/>
</dbReference>
<gene>
    <name evidence="3" type="ORF">CAEBREN_13706</name>
</gene>
<dbReference type="Gene3D" id="3.40.33.10">
    <property type="entry name" value="CAP"/>
    <property type="match status" value="1"/>
</dbReference>
<keyword evidence="2" id="KW-0732">Signal</keyword>
<accession>G0MVU9</accession>
<dbReference type="SUPFAM" id="SSF55797">
    <property type="entry name" value="PR-1-like"/>
    <property type="match status" value="1"/>
</dbReference>
<sequence>MWTMKPIIVFFMMFVPSLCDDPPERDWNSPEEFLKDVNEYRARYARERNVPNMYKLTWNESLVEIIKNLNMDSNYIDNSDISHFPADNSSSWDGFAKFWRLTELRSFFAALGSIDDSVHLHLINHYPQRGMEIRGNSEVCEPVELFHPLQTSIGCMRKERTKYGQKWELVVCLTGNMGQWPSFYLMQFDANSTKIPGSECMDGFVNDDGLCVLATPTTTPGPTEAHTLPKDGTTEAVPAIPKKPDASEEKEKEGVSVGEDAELEPGQEALESSVTTRIYSYGPWILMIICLLF</sequence>
<name>G0MVU9_CAEBE</name>
<evidence type="ECO:0000256" key="2">
    <source>
        <dbReference type="SAM" id="SignalP"/>
    </source>
</evidence>
<dbReference type="InterPro" id="IPR035940">
    <property type="entry name" value="CAP_sf"/>
</dbReference>
<feature type="compositionally biased region" description="Basic and acidic residues" evidence="1">
    <location>
        <begin position="242"/>
        <end position="254"/>
    </location>
</feature>
<feature type="chain" id="PRO_5003404663" description="SCP domain-containing protein" evidence="2">
    <location>
        <begin position="20"/>
        <end position="293"/>
    </location>
</feature>
<dbReference type="InParanoid" id="G0MVU9"/>
<protein>
    <recommendedName>
        <fullName evidence="5">SCP domain-containing protein</fullName>
    </recommendedName>
</protein>
<reference evidence="4" key="1">
    <citation type="submission" date="2011-07" db="EMBL/GenBank/DDBJ databases">
        <authorList>
            <consortium name="Caenorhabditis brenneri Sequencing and Analysis Consortium"/>
            <person name="Wilson R.K."/>
        </authorList>
    </citation>
    <scope>NUCLEOTIDE SEQUENCE [LARGE SCALE GENOMIC DNA]</scope>
    <source>
        <strain evidence="4">PB2801</strain>
    </source>
</reference>
<feature type="signal peptide" evidence="2">
    <location>
        <begin position="1"/>
        <end position="19"/>
    </location>
</feature>
<evidence type="ECO:0000313" key="3">
    <source>
        <dbReference type="EMBL" id="EGT45275.1"/>
    </source>
</evidence>
<keyword evidence="4" id="KW-1185">Reference proteome</keyword>
<dbReference type="Proteomes" id="UP000008068">
    <property type="component" value="Unassembled WGS sequence"/>
</dbReference>
<evidence type="ECO:0000313" key="4">
    <source>
        <dbReference type="Proteomes" id="UP000008068"/>
    </source>
</evidence>
<feature type="region of interest" description="Disordered" evidence="1">
    <location>
        <begin position="217"/>
        <end position="269"/>
    </location>
</feature>
<dbReference type="HOGENOM" id="CLU_799799_0_0_1"/>
<evidence type="ECO:0008006" key="5">
    <source>
        <dbReference type="Google" id="ProtNLM"/>
    </source>
</evidence>